<dbReference type="GO" id="GO:0003993">
    <property type="term" value="F:acid phosphatase activity"/>
    <property type="evidence" value="ECO:0007669"/>
    <property type="project" value="TreeGrafter"/>
</dbReference>
<evidence type="ECO:0000256" key="4">
    <source>
        <dbReference type="ARBA" id="ARBA00013040"/>
    </source>
</evidence>
<accession>A0A1V9XR65</accession>
<dbReference type="CDD" id="cd07061">
    <property type="entry name" value="HP_HAP_like"/>
    <property type="match status" value="1"/>
</dbReference>
<keyword evidence="9" id="KW-0472">Membrane</keyword>
<dbReference type="PANTHER" id="PTHR20963">
    <property type="entry name" value="MULTIPLE INOSITOL POLYPHOSPHATE PHOSPHATASE-RELATED"/>
    <property type="match status" value="1"/>
</dbReference>
<evidence type="ECO:0000256" key="6">
    <source>
        <dbReference type="ARBA" id="ARBA00022475"/>
    </source>
</evidence>
<reference evidence="17 18" key="1">
    <citation type="journal article" date="2017" name="Gigascience">
        <title>Draft genome of the honey bee ectoparasitic mite, Tropilaelaps mercedesae, is shaped by the parasitic life history.</title>
        <authorList>
            <person name="Dong X."/>
            <person name="Armstrong S.D."/>
            <person name="Xia D."/>
            <person name="Makepeace B.L."/>
            <person name="Darby A.C."/>
            <person name="Kadowaki T."/>
        </authorList>
    </citation>
    <scope>NUCLEOTIDE SEQUENCE [LARGE SCALE GENOMIC DNA]</scope>
    <source>
        <strain evidence="17">Wuxi-XJTLU</strain>
    </source>
</reference>
<evidence type="ECO:0000256" key="3">
    <source>
        <dbReference type="ARBA" id="ARBA00012976"/>
    </source>
</evidence>
<gene>
    <name evidence="17" type="ORF">BIW11_08070</name>
</gene>
<dbReference type="EC" id="3.1.3.62" evidence="4"/>
<evidence type="ECO:0000256" key="8">
    <source>
        <dbReference type="ARBA" id="ARBA00022801"/>
    </source>
</evidence>
<dbReference type="PANTHER" id="PTHR20963:SF8">
    <property type="entry name" value="MULTIPLE INOSITOL POLYPHOSPHATE PHOSPHATASE 1"/>
    <property type="match status" value="1"/>
</dbReference>
<keyword evidence="16" id="KW-1015">Disulfide bond</keyword>
<keyword evidence="8" id="KW-0378">Hydrolase</keyword>
<dbReference type="Gene3D" id="3.40.50.1240">
    <property type="entry name" value="Phosphoglycerate mutase-like"/>
    <property type="match status" value="1"/>
</dbReference>
<protein>
    <recommendedName>
        <fullName evidence="5">Multiple inositol polyphosphate phosphatase 1</fullName>
        <ecNumber evidence="4">3.1.3.62</ecNumber>
        <ecNumber evidence="3">3.1.3.80</ecNumber>
    </recommendedName>
    <alternativeName>
        <fullName evidence="11">2,3-bisphosphoglycerate 3-phosphatase</fullName>
    </alternativeName>
</protein>
<dbReference type="SUPFAM" id="SSF53254">
    <property type="entry name" value="Phosphoglycerate mutase-like"/>
    <property type="match status" value="1"/>
</dbReference>
<name>A0A1V9XR65_9ACAR</name>
<evidence type="ECO:0000256" key="2">
    <source>
        <dbReference type="ARBA" id="ARBA00008422"/>
    </source>
</evidence>
<evidence type="ECO:0000256" key="5">
    <source>
        <dbReference type="ARBA" id="ARBA00018097"/>
    </source>
</evidence>
<organism evidence="17 18">
    <name type="scientific">Tropilaelaps mercedesae</name>
    <dbReference type="NCBI Taxonomy" id="418985"/>
    <lineage>
        <taxon>Eukaryota</taxon>
        <taxon>Metazoa</taxon>
        <taxon>Ecdysozoa</taxon>
        <taxon>Arthropoda</taxon>
        <taxon>Chelicerata</taxon>
        <taxon>Arachnida</taxon>
        <taxon>Acari</taxon>
        <taxon>Parasitiformes</taxon>
        <taxon>Mesostigmata</taxon>
        <taxon>Gamasina</taxon>
        <taxon>Dermanyssoidea</taxon>
        <taxon>Laelapidae</taxon>
        <taxon>Tropilaelaps</taxon>
    </lineage>
</organism>
<feature type="disulfide bond" evidence="16">
    <location>
        <begin position="67"/>
        <end position="391"/>
    </location>
</feature>
<dbReference type="STRING" id="418985.A0A1V9XR65"/>
<comment type="similarity">
    <text evidence="2">Belongs to the histidine acid phosphatase family. MINPP1 subfamily.</text>
</comment>
<dbReference type="Pfam" id="PF00328">
    <property type="entry name" value="His_Phos_2"/>
    <property type="match status" value="1"/>
</dbReference>
<proteinExistence type="inferred from homology"/>
<comment type="caution">
    <text evidence="17">The sequence shown here is derived from an EMBL/GenBank/DDBJ whole genome shotgun (WGS) entry which is preliminary data.</text>
</comment>
<evidence type="ECO:0000256" key="16">
    <source>
        <dbReference type="PIRSR" id="PIRSR000894-2"/>
    </source>
</evidence>
<keyword evidence="6" id="KW-1003">Cell membrane</keyword>
<keyword evidence="7" id="KW-0732">Signal</keyword>
<comment type="catalytic activity">
    <reaction evidence="15">
        <text>(2R)-2,3-bisphosphoglycerate + H2O = (2R)-2-phosphoglycerate + phosphate</text>
        <dbReference type="Rhea" id="RHEA:27381"/>
        <dbReference type="ChEBI" id="CHEBI:15377"/>
        <dbReference type="ChEBI" id="CHEBI:43474"/>
        <dbReference type="ChEBI" id="CHEBI:58248"/>
        <dbReference type="ChEBI" id="CHEBI:58289"/>
        <dbReference type="EC" id="3.1.3.80"/>
    </reaction>
    <physiologicalReaction direction="left-to-right" evidence="15">
        <dbReference type="Rhea" id="RHEA:27382"/>
    </physiologicalReaction>
</comment>
<dbReference type="GO" id="GO:0034417">
    <property type="term" value="F:bisphosphoglycerate 3-phosphatase activity"/>
    <property type="evidence" value="ECO:0007669"/>
    <property type="project" value="UniProtKB-EC"/>
</dbReference>
<keyword evidence="10" id="KW-0325">Glycoprotein</keyword>
<dbReference type="InterPro" id="IPR029033">
    <property type="entry name" value="His_PPase_superfam"/>
</dbReference>
<evidence type="ECO:0000256" key="7">
    <source>
        <dbReference type="ARBA" id="ARBA00022729"/>
    </source>
</evidence>
<dbReference type="FunCoup" id="A0A1V9XR65">
    <property type="interactions" value="387"/>
</dbReference>
<evidence type="ECO:0000256" key="13">
    <source>
        <dbReference type="ARBA" id="ARBA00043671"/>
    </source>
</evidence>
<dbReference type="EMBL" id="MNPL01005510">
    <property type="protein sequence ID" value="OQR75979.1"/>
    <property type="molecule type" value="Genomic_DNA"/>
</dbReference>
<evidence type="ECO:0000256" key="11">
    <source>
        <dbReference type="ARBA" id="ARBA00031642"/>
    </source>
</evidence>
<dbReference type="InterPro" id="IPR000560">
    <property type="entry name" value="His_Pase_clade-2"/>
</dbReference>
<dbReference type="GO" id="GO:0052745">
    <property type="term" value="F:inositol phosphate phosphatase activity"/>
    <property type="evidence" value="ECO:0007669"/>
    <property type="project" value="TreeGrafter"/>
</dbReference>
<evidence type="ECO:0000256" key="12">
    <source>
        <dbReference type="ARBA" id="ARBA00043668"/>
    </source>
</evidence>
<comment type="catalytic activity">
    <reaction evidence="13">
        <text>1D-myo-inositol 1,2,4,5,6-pentakisphosphate + H2O = 1D-myo-inositol 1,2,5,6-tetrakisphosphate + phosphate</text>
        <dbReference type="Rhea" id="RHEA:77115"/>
        <dbReference type="ChEBI" id="CHEBI:15377"/>
        <dbReference type="ChEBI" id="CHEBI:43474"/>
        <dbReference type="ChEBI" id="CHEBI:57798"/>
        <dbReference type="ChEBI" id="CHEBI:195535"/>
        <dbReference type="EC" id="3.1.3.62"/>
    </reaction>
    <physiologicalReaction direction="left-to-right" evidence="13">
        <dbReference type="Rhea" id="RHEA:77116"/>
    </physiologicalReaction>
</comment>
<feature type="disulfide bond" evidence="16">
    <location>
        <begin position="267"/>
        <end position="280"/>
    </location>
</feature>
<dbReference type="PIRSF" id="PIRSF000894">
    <property type="entry name" value="Acid_phosphatase"/>
    <property type="match status" value="1"/>
</dbReference>
<comment type="subcellular location">
    <subcellularLocation>
        <location evidence="1">Cell membrane</location>
    </subcellularLocation>
</comment>
<dbReference type="OrthoDB" id="6509975at2759"/>
<evidence type="ECO:0000256" key="10">
    <source>
        <dbReference type="ARBA" id="ARBA00023180"/>
    </source>
</evidence>
<evidence type="ECO:0000313" key="18">
    <source>
        <dbReference type="Proteomes" id="UP000192247"/>
    </source>
</evidence>
<comment type="catalytic activity">
    <reaction evidence="14">
        <text>1D-myo-inositol hexakisphosphate + H2O = 1D-myo-inositol 1,2,4,5,6-pentakisphosphate + phosphate</text>
        <dbReference type="Rhea" id="RHEA:16989"/>
        <dbReference type="ChEBI" id="CHEBI:15377"/>
        <dbReference type="ChEBI" id="CHEBI:43474"/>
        <dbReference type="ChEBI" id="CHEBI:57798"/>
        <dbReference type="ChEBI" id="CHEBI:58130"/>
        <dbReference type="EC" id="3.1.3.62"/>
    </reaction>
    <physiologicalReaction direction="left-to-right" evidence="14">
        <dbReference type="Rhea" id="RHEA:16990"/>
    </physiologicalReaction>
</comment>
<evidence type="ECO:0000256" key="1">
    <source>
        <dbReference type="ARBA" id="ARBA00004236"/>
    </source>
</evidence>
<dbReference type="InterPro" id="IPR016274">
    <property type="entry name" value="Histidine_acid_Pase_euk"/>
</dbReference>
<sequence length="442" mass="50197">MLACKLVTQCILQDICICVSYSQGKDGNSCFGSEPSYCQFGTKTDYNTAIMPYLNETTVPLSVPAGCKPTLFYLFQRHTIRYPSAKDIHRAQERLPEIQEKLRSTCRKSKMCKTDIDAILSWKDPFDLEKENTVTDTGKQAVRDQVARLKQRFPSVFANRRGLKNVIVDFSSKGSRTKHTAESFLREWFGDKKYETSIAKRLKVVNPLNMFHEECEAIMKEHGVNSTSANEEILLNSKIFKKFKDTIERRLSFDVRKQDIKAMLTQCRFEVAAYGKSPWCALFGENEFRFTELLDDVEDYDTDAYGSPRNTMVACRVAIDLLNHTRNITQAELKLPRVVLHFSHAGAFKKLSTLLNLANSSTPAQNCTNRAWFSSRQSPFNANLNVVYFTCPKGQENRVAFLLNEKLEQLPCCNEPLCTVDEVEGILGPKADACDLNAICSK</sequence>
<evidence type="ECO:0000256" key="9">
    <source>
        <dbReference type="ARBA" id="ARBA00023136"/>
    </source>
</evidence>
<dbReference type="Proteomes" id="UP000192247">
    <property type="component" value="Unassembled WGS sequence"/>
</dbReference>
<dbReference type="GO" id="GO:0005886">
    <property type="term" value="C:plasma membrane"/>
    <property type="evidence" value="ECO:0007669"/>
    <property type="project" value="UniProtKB-SubCell"/>
</dbReference>
<keyword evidence="18" id="KW-1185">Reference proteome</keyword>
<evidence type="ECO:0000313" key="17">
    <source>
        <dbReference type="EMBL" id="OQR75979.1"/>
    </source>
</evidence>
<dbReference type="InParanoid" id="A0A1V9XR65"/>
<dbReference type="AlphaFoldDB" id="A0A1V9XR65"/>
<evidence type="ECO:0000256" key="15">
    <source>
        <dbReference type="ARBA" id="ARBA00043832"/>
    </source>
</evidence>
<comment type="catalytic activity">
    <reaction evidence="12">
        <text>1D-myo-inositol 1,2,5,6-tetrakisphosphate + H2O = 1D-myo-inositol 1,2,6-trisphosphate + phosphate</text>
        <dbReference type="Rhea" id="RHEA:77119"/>
        <dbReference type="ChEBI" id="CHEBI:15377"/>
        <dbReference type="ChEBI" id="CHEBI:43474"/>
        <dbReference type="ChEBI" id="CHEBI:195535"/>
        <dbReference type="ChEBI" id="CHEBI:195537"/>
        <dbReference type="EC" id="3.1.3.62"/>
    </reaction>
    <physiologicalReaction direction="left-to-right" evidence="12">
        <dbReference type="Rhea" id="RHEA:77120"/>
    </physiologicalReaction>
</comment>
<evidence type="ECO:0000256" key="14">
    <source>
        <dbReference type="ARBA" id="ARBA00043691"/>
    </source>
</evidence>
<dbReference type="EC" id="3.1.3.80" evidence="3"/>